<evidence type="ECO:0000313" key="7">
    <source>
        <dbReference type="EMBL" id="MBB2190023.1"/>
    </source>
</evidence>
<accession>A0A7W4JSD1</accession>
<dbReference type="GO" id="GO:0016209">
    <property type="term" value="F:antioxidant activity"/>
    <property type="evidence" value="ECO:0007669"/>
    <property type="project" value="InterPro"/>
</dbReference>
<dbReference type="InterPro" id="IPR050553">
    <property type="entry name" value="Thioredoxin_ResA/DsbE_sf"/>
</dbReference>
<dbReference type="GO" id="GO:0017004">
    <property type="term" value="P:cytochrome complex assembly"/>
    <property type="evidence" value="ECO:0007669"/>
    <property type="project" value="UniProtKB-KW"/>
</dbReference>
<evidence type="ECO:0000259" key="6">
    <source>
        <dbReference type="PROSITE" id="PS51352"/>
    </source>
</evidence>
<feature type="domain" description="Thioredoxin" evidence="6">
    <location>
        <begin position="55"/>
        <end position="192"/>
    </location>
</feature>
<dbReference type="InterPro" id="IPR004799">
    <property type="entry name" value="Periplasmic_diS_OxRdtase_DsbE"/>
</dbReference>
<dbReference type="EMBL" id="JABEQF010000005">
    <property type="protein sequence ID" value="MBB2190023.1"/>
    <property type="molecule type" value="Genomic_DNA"/>
</dbReference>
<keyword evidence="5" id="KW-1133">Transmembrane helix</keyword>
<dbReference type="InterPro" id="IPR036249">
    <property type="entry name" value="Thioredoxin-like_sf"/>
</dbReference>
<evidence type="ECO:0000256" key="3">
    <source>
        <dbReference type="ARBA" id="ARBA00023157"/>
    </source>
</evidence>
<evidence type="ECO:0000256" key="5">
    <source>
        <dbReference type="SAM" id="Phobius"/>
    </source>
</evidence>
<dbReference type="GO" id="GO:0015036">
    <property type="term" value="F:disulfide oxidoreductase activity"/>
    <property type="evidence" value="ECO:0007669"/>
    <property type="project" value="InterPro"/>
</dbReference>
<dbReference type="GO" id="GO:0030288">
    <property type="term" value="C:outer membrane-bounded periplasmic space"/>
    <property type="evidence" value="ECO:0007669"/>
    <property type="project" value="InterPro"/>
</dbReference>
<evidence type="ECO:0000256" key="4">
    <source>
        <dbReference type="ARBA" id="ARBA00023284"/>
    </source>
</evidence>
<reference evidence="7 8" key="1">
    <citation type="submission" date="2020-04" db="EMBL/GenBank/DDBJ databases">
        <title>Description of novel Gluconacetobacter.</title>
        <authorList>
            <person name="Sombolestani A."/>
        </authorList>
    </citation>
    <scope>NUCLEOTIDE SEQUENCE [LARGE SCALE GENOMIC DNA]</scope>
    <source>
        <strain evidence="7 8">LMG 21311</strain>
    </source>
</reference>
<gene>
    <name evidence="7" type="ORF">HLH34_08575</name>
</gene>
<dbReference type="PANTHER" id="PTHR42852">
    <property type="entry name" value="THIOL:DISULFIDE INTERCHANGE PROTEIN DSBE"/>
    <property type="match status" value="1"/>
</dbReference>
<dbReference type="InterPro" id="IPR000866">
    <property type="entry name" value="AhpC/TSA"/>
</dbReference>
<feature type="transmembrane region" description="Helical" evidence="5">
    <location>
        <begin position="19"/>
        <end position="39"/>
    </location>
</feature>
<comment type="subcellular location">
    <subcellularLocation>
        <location evidence="1">Cell envelope</location>
    </subcellularLocation>
</comment>
<keyword evidence="5" id="KW-0472">Membrane</keyword>
<dbReference type="Gene3D" id="3.40.30.10">
    <property type="entry name" value="Glutaredoxin"/>
    <property type="match status" value="1"/>
</dbReference>
<dbReference type="SUPFAM" id="SSF52833">
    <property type="entry name" value="Thioredoxin-like"/>
    <property type="match status" value="1"/>
</dbReference>
<evidence type="ECO:0000313" key="8">
    <source>
        <dbReference type="Proteomes" id="UP000555756"/>
    </source>
</evidence>
<dbReference type="InterPro" id="IPR013766">
    <property type="entry name" value="Thioredoxin_domain"/>
</dbReference>
<dbReference type="Proteomes" id="UP000555756">
    <property type="component" value="Unassembled WGS sequence"/>
</dbReference>
<dbReference type="PANTHER" id="PTHR42852:SF6">
    <property type="entry name" value="THIOL:DISULFIDE INTERCHANGE PROTEIN DSBE"/>
    <property type="match status" value="1"/>
</dbReference>
<dbReference type="Pfam" id="PF00578">
    <property type="entry name" value="AhpC-TSA"/>
    <property type="match status" value="1"/>
</dbReference>
<keyword evidence="3" id="KW-1015">Disulfide bond</keyword>
<dbReference type="RefSeq" id="WP_183119156.1">
    <property type="nucleotide sequence ID" value="NZ_JABEQF010000005.1"/>
</dbReference>
<dbReference type="NCBIfam" id="TIGR00385">
    <property type="entry name" value="dsbE"/>
    <property type="match status" value="1"/>
</dbReference>
<keyword evidence="2" id="KW-0201">Cytochrome c-type biogenesis</keyword>
<keyword evidence="4" id="KW-0676">Redox-active center</keyword>
<dbReference type="PROSITE" id="PS51352">
    <property type="entry name" value="THIOREDOXIN_2"/>
    <property type="match status" value="1"/>
</dbReference>
<organism evidence="7 8">
    <name type="scientific">Gluconacetobacter azotocaptans</name>
    <dbReference type="NCBI Taxonomy" id="142834"/>
    <lineage>
        <taxon>Bacteria</taxon>
        <taxon>Pseudomonadati</taxon>
        <taxon>Pseudomonadota</taxon>
        <taxon>Alphaproteobacteria</taxon>
        <taxon>Acetobacterales</taxon>
        <taxon>Acetobacteraceae</taxon>
        <taxon>Gluconacetobacter</taxon>
    </lineage>
</organism>
<proteinExistence type="predicted"/>
<evidence type="ECO:0000256" key="1">
    <source>
        <dbReference type="ARBA" id="ARBA00004196"/>
    </source>
</evidence>
<keyword evidence="5" id="KW-0812">Transmembrane</keyword>
<evidence type="ECO:0000256" key="2">
    <source>
        <dbReference type="ARBA" id="ARBA00022748"/>
    </source>
</evidence>
<keyword evidence="8" id="KW-1185">Reference proteome</keyword>
<comment type="caution">
    <text evidence="7">The sequence shown here is derived from an EMBL/GenBank/DDBJ whole genome shotgun (WGS) entry which is preliminary data.</text>
</comment>
<dbReference type="AlphaFoldDB" id="A0A7W4JSD1"/>
<name>A0A7W4JSD1_9PROT</name>
<protein>
    <submittedName>
        <fullName evidence="7">DsbE family thiol:disulfide interchange protein</fullName>
    </submittedName>
</protein>
<sequence length="196" mass="20879">MSDTAAPSSRPASTTRRRLLMAAPLVVAGAAGVGFWRMLSGMTQGSFDPHDIHVPVLDRPVPDFALPNQAPSQGFAAADLRALTRPVLVNFFASWCIPCVAEMPMLNALKDRLPIWGIAYKDKPDNAAGFVRRAGNPYARIAGDLPGLTAIDWGVSGVPESFLIGPGGIIRWHTAAPLGEDTIRDTLLPLAASLTR</sequence>